<feature type="transmembrane region" description="Helical" evidence="8">
    <location>
        <begin position="248"/>
        <end position="266"/>
    </location>
</feature>
<evidence type="ECO:0000313" key="10">
    <source>
        <dbReference type="EMBL" id="NIY73066.1"/>
    </source>
</evidence>
<evidence type="ECO:0000256" key="5">
    <source>
        <dbReference type="ARBA" id="ARBA00022692"/>
    </source>
</evidence>
<dbReference type="EMBL" id="JAATOP010000007">
    <property type="protein sequence ID" value="NIY73066.1"/>
    <property type="molecule type" value="Genomic_DNA"/>
</dbReference>
<feature type="domain" description="Major facilitator superfamily (MFS) profile" evidence="9">
    <location>
        <begin position="8"/>
        <end position="393"/>
    </location>
</feature>
<dbReference type="NCBIfam" id="TIGR00710">
    <property type="entry name" value="efflux_Bcr_CflA"/>
    <property type="match status" value="1"/>
</dbReference>
<feature type="transmembrane region" description="Helical" evidence="8">
    <location>
        <begin position="212"/>
        <end position="236"/>
    </location>
</feature>
<keyword evidence="7 8" id="KW-0472">Membrane</keyword>
<comment type="caution">
    <text evidence="10">The sequence shown here is derived from an EMBL/GenBank/DDBJ whole genome shotgun (WGS) entry which is preliminary data.</text>
</comment>
<protein>
    <recommendedName>
        <fullName evidence="8">Bcr/CflA family efflux transporter</fullName>
    </recommendedName>
</protein>
<evidence type="ECO:0000256" key="1">
    <source>
        <dbReference type="ARBA" id="ARBA00004651"/>
    </source>
</evidence>
<dbReference type="PANTHER" id="PTHR23502:SF132">
    <property type="entry name" value="POLYAMINE TRANSPORTER 2-RELATED"/>
    <property type="match status" value="1"/>
</dbReference>
<keyword evidence="6 8" id="KW-1133">Transmembrane helix</keyword>
<keyword evidence="11" id="KW-1185">Reference proteome</keyword>
<keyword evidence="8" id="KW-0997">Cell inner membrane</keyword>
<dbReference type="CDD" id="cd17320">
    <property type="entry name" value="MFS_MdfA_MDR_like"/>
    <property type="match status" value="1"/>
</dbReference>
<comment type="similarity">
    <text evidence="2 8">Belongs to the major facilitator superfamily. Bcr/CmlA family.</text>
</comment>
<dbReference type="InterPro" id="IPR004812">
    <property type="entry name" value="Efflux_drug-R_Bcr/CmlA"/>
</dbReference>
<evidence type="ECO:0000256" key="7">
    <source>
        <dbReference type="ARBA" id="ARBA00023136"/>
    </source>
</evidence>
<evidence type="ECO:0000313" key="11">
    <source>
        <dbReference type="Proteomes" id="UP000709466"/>
    </source>
</evidence>
<comment type="caution">
    <text evidence="8">Lacks conserved residue(s) required for the propagation of feature annotation.</text>
</comment>
<reference evidence="10 11" key="1">
    <citation type="submission" date="2020-03" db="EMBL/GenBank/DDBJ databases">
        <title>Bacterial isolates of synthetic phycosphere.</title>
        <authorList>
            <person name="Fu H."/>
            <person name="Moran M.A."/>
        </authorList>
    </citation>
    <scope>NUCLEOTIDE SEQUENCE [LARGE SCALE GENOMIC DNA]</scope>
    <source>
        <strain evidence="10 11">HF1</strain>
    </source>
</reference>
<feature type="transmembrane region" description="Helical" evidence="8">
    <location>
        <begin position="44"/>
        <end position="63"/>
    </location>
</feature>
<feature type="transmembrane region" description="Helical" evidence="8">
    <location>
        <begin position="369"/>
        <end position="389"/>
    </location>
</feature>
<comment type="subcellular location">
    <subcellularLocation>
        <location evidence="8">Cell inner membrane</location>
        <topology evidence="8">Multi-pass membrane protein</topology>
    </subcellularLocation>
    <subcellularLocation>
        <location evidence="1">Cell membrane</location>
        <topology evidence="1">Multi-pass membrane protein</topology>
    </subcellularLocation>
</comment>
<gene>
    <name evidence="10" type="ORF">HCZ30_11555</name>
</gene>
<evidence type="ECO:0000256" key="2">
    <source>
        <dbReference type="ARBA" id="ARBA00006236"/>
    </source>
</evidence>
<dbReference type="InterPro" id="IPR011701">
    <property type="entry name" value="MFS"/>
</dbReference>
<dbReference type="RefSeq" id="WP_167638450.1">
    <property type="nucleotide sequence ID" value="NZ_JAATOP010000007.1"/>
</dbReference>
<dbReference type="PROSITE" id="PS50850">
    <property type="entry name" value="MFS"/>
    <property type="match status" value="1"/>
</dbReference>
<feature type="transmembrane region" description="Helical" evidence="8">
    <location>
        <begin position="163"/>
        <end position="181"/>
    </location>
</feature>
<dbReference type="InterPro" id="IPR020846">
    <property type="entry name" value="MFS_dom"/>
</dbReference>
<name>A0ABX0W0M9_9RHOB</name>
<feature type="transmembrane region" description="Helical" evidence="8">
    <location>
        <begin position="99"/>
        <end position="120"/>
    </location>
</feature>
<feature type="transmembrane region" description="Helical" evidence="8">
    <location>
        <begin position="342"/>
        <end position="363"/>
    </location>
</feature>
<evidence type="ECO:0000256" key="3">
    <source>
        <dbReference type="ARBA" id="ARBA00022448"/>
    </source>
</evidence>
<evidence type="ECO:0000256" key="8">
    <source>
        <dbReference type="RuleBase" id="RU365088"/>
    </source>
</evidence>
<accession>A0ABX0W0M9</accession>
<proteinExistence type="inferred from homology"/>
<dbReference type="Pfam" id="PF07690">
    <property type="entry name" value="MFS_1"/>
    <property type="match status" value="1"/>
</dbReference>
<evidence type="ECO:0000256" key="4">
    <source>
        <dbReference type="ARBA" id="ARBA00022475"/>
    </source>
</evidence>
<dbReference type="InterPro" id="IPR036259">
    <property type="entry name" value="MFS_trans_sf"/>
</dbReference>
<evidence type="ECO:0000256" key="6">
    <source>
        <dbReference type="ARBA" id="ARBA00022989"/>
    </source>
</evidence>
<dbReference type="Gene3D" id="1.20.1720.10">
    <property type="entry name" value="Multidrug resistance protein D"/>
    <property type="match status" value="1"/>
</dbReference>
<dbReference type="Proteomes" id="UP000709466">
    <property type="component" value="Unassembled WGS sequence"/>
</dbReference>
<feature type="transmembrane region" description="Helical" evidence="8">
    <location>
        <begin position="75"/>
        <end position="93"/>
    </location>
</feature>
<dbReference type="SUPFAM" id="SSF103473">
    <property type="entry name" value="MFS general substrate transporter"/>
    <property type="match status" value="1"/>
</dbReference>
<feature type="transmembrane region" description="Helical" evidence="8">
    <location>
        <begin position="306"/>
        <end position="330"/>
    </location>
</feature>
<organism evidence="10 11">
    <name type="scientific">Marivivens donghaensis</name>
    <dbReference type="NCBI Taxonomy" id="1699413"/>
    <lineage>
        <taxon>Bacteria</taxon>
        <taxon>Pseudomonadati</taxon>
        <taxon>Pseudomonadota</taxon>
        <taxon>Alphaproteobacteria</taxon>
        <taxon>Rhodobacterales</taxon>
        <taxon>Paracoccaceae</taxon>
        <taxon>Marivivens group</taxon>
        <taxon>Marivivens</taxon>
    </lineage>
</organism>
<keyword evidence="5 8" id="KW-0812">Transmembrane</keyword>
<evidence type="ECO:0000259" key="9">
    <source>
        <dbReference type="PROSITE" id="PS50850"/>
    </source>
</evidence>
<keyword evidence="3 8" id="KW-0813">Transport</keyword>
<feature type="transmembrane region" description="Helical" evidence="8">
    <location>
        <begin position="132"/>
        <end position="157"/>
    </location>
</feature>
<dbReference type="PANTHER" id="PTHR23502">
    <property type="entry name" value="MAJOR FACILITATOR SUPERFAMILY"/>
    <property type="match status" value="1"/>
</dbReference>
<keyword evidence="4" id="KW-1003">Cell membrane</keyword>
<feature type="transmembrane region" description="Helical" evidence="8">
    <location>
        <begin position="278"/>
        <end position="300"/>
    </location>
</feature>
<sequence length="397" mass="41434">MQPSLARAAFVLGLLSLVGPFAIDMFLPALPTIAAELGVTEAEAQITLVAYFVTFGVAQLIYGPWADQAGRKVPLYVGLAIFLLASVGCAVSTDLTSLAISRALQGFGAASFGVIPRAIIRDMHTGPQATKLMSMVMLVIAVSPMLAPLAGSGVLAFGEWRDVFWVLAGVSVLSICALHFMQPETLPKERRMPLRIASLGRAAKVLVRDPRFMGLTFIGAFGFSSFFIFIASASFVYTNQFGLTETQFSLAFAANALGFFGTSQIAGPLGARLGAERLIRYGVMVFATFTISLALVTLAFGGHLVVIMAMLIGANAGLGVVIPSSMVLALDDHGEIAGMASSLGGASQMITGAVMVAIMGPFFDGTATPMVVAIGCCGAICLTLTLLTLRAPRVGYA</sequence>